<gene>
    <name evidence="1" type="ORF">PFICI_15175</name>
</gene>
<evidence type="ECO:0008006" key="3">
    <source>
        <dbReference type="Google" id="ProtNLM"/>
    </source>
</evidence>
<dbReference type="KEGG" id="pfy:PFICI_15175"/>
<dbReference type="PANTHER" id="PTHR36922">
    <property type="entry name" value="BLL2446 PROTEIN"/>
    <property type="match status" value="1"/>
</dbReference>
<keyword evidence="2" id="KW-1185">Reference proteome</keyword>
<reference evidence="2" key="1">
    <citation type="journal article" date="2015" name="BMC Genomics">
        <title>Genomic and transcriptomic analysis of the endophytic fungus Pestalotiopsis fici reveals its lifestyle and high potential for synthesis of natural products.</title>
        <authorList>
            <person name="Wang X."/>
            <person name="Zhang X."/>
            <person name="Liu L."/>
            <person name="Xiang M."/>
            <person name="Wang W."/>
            <person name="Sun X."/>
            <person name="Che Y."/>
            <person name="Guo L."/>
            <person name="Liu G."/>
            <person name="Guo L."/>
            <person name="Wang C."/>
            <person name="Yin W.B."/>
            <person name="Stadler M."/>
            <person name="Zhang X."/>
            <person name="Liu X."/>
        </authorList>
    </citation>
    <scope>NUCLEOTIDE SEQUENCE [LARGE SCALE GENOMIC DNA]</scope>
    <source>
        <strain evidence="2">W106-1 / CGMCC3.15140</strain>
    </source>
</reference>
<dbReference type="STRING" id="1229662.W3WGF1"/>
<proteinExistence type="predicted"/>
<dbReference type="InterPro" id="IPR034660">
    <property type="entry name" value="DinB/YfiT-like"/>
</dbReference>
<accession>W3WGF1</accession>
<dbReference type="AlphaFoldDB" id="W3WGF1"/>
<dbReference type="Pfam" id="PF09351">
    <property type="entry name" value="DUF1993"/>
    <property type="match status" value="1"/>
</dbReference>
<dbReference type="InterPro" id="IPR018531">
    <property type="entry name" value="DUF1993"/>
</dbReference>
<name>W3WGF1_PESFW</name>
<dbReference type="PANTHER" id="PTHR36922:SF1">
    <property type="entry name" value="DUF1993 DOMAIN-CONTAINING PROTEIN"/>
    <property type="match status" value="1"/>
</dbReference>
<dbReference type="Proteomes" id="UP000030651">
    <property type="component" value="Unassembled WGS sequence"/>
</dbReference>
<dbReference type="Gene3D" id="1.20.120.450">
    <property type="entry name" value="dinb family like domain"/>
    <property type="match status" value="1"/>
</dbReference>
<dbReference type="OMA" id="NADEVFP"/>
<dbReference type="OrthoDB" id="3724345at2759"/>
<dbReference type="eggNOG" id="ENOG502SRAW">
    <property type="taxonomic scope" value="Eukaryota"/>
</dbReference>
<dbReference type="InParanoid" id="W3WGF1"/>
<dbReference type="RefSeq" id="XP_007841947.1">
    <property type="nucleotide sequence ID" value="XM_007843756.1"/>
</dbReference>
<evidence type="ECO:0000313" key="2">
    <source>
        <dbReference type="Proteomes" id="UP000030651"/>
    </source>
</evidence>
<sequence length="172" mass="19166">MSSISLHELTISTFQKGLETYAHILAKTQQYAQEKGIDVNSFVGARLIEDQLPFSFQVQNATKAVQLNLGRLSGVEPVLFENSERSFEDLQQRVARALEVVKSFDATTAKSRDDELLDFPWAGQTHKITVKAAILTQGLPNFYFHLTTGYSILRSRGVPLGKADYLGNFLAL</sequence>
<protein>
    <recommendedName>
        <fullName evidence="3">DUF1993 domain-containing protein</fullName>
    </recommendedName>
</protein>
<dbReference type="EMBL" id="KI912124">
    <property type="protein sequence ID" value="ETS73000.1"/>
    <property type="molecule type" value="Genomic_DNA"/>
</dbReference>
<dbReference type="HOGENOM" id="CLU_090929_1_0_1"/>
<dbReference type="GeneID" id="19280188"/>
<organism evidence="1 2">
    <name type="scientific">Pestalotiopsis fici (strain W106-1 / CGMCC3.15140)</name>
    <dbReference type="NCBI Taxonomy" id="1229662"/>
    <lineage>
        <taxon>Eukaryota</taxon>
        <taxon>Fungi</taxon>
        <taxon>Dikarya</taxon>
        <taxon>Ascomycota</taxon>
        <taxon>Pezizomycotina</taxon>
        <taxon>Sordariomycetes</taxon>
        <taxon>Xylariomycetidae</taxon>
        <taxon>Amphisphaeriales</taxon>
        <taxon>Sporocadaceae</taxon>
        <taxon>Pestalotiopsis</taxon>
    </lineage>
</organism>
<dbReference type="SUPFAM" id="SSF109854">
    <property type="entry name" value="DinB/YfiT-like putative metalloenzymes"/>
    <property type="match status" value="1"/>
</dbReference>
<evidence type="ECO:0000313" key="1">
    <source>
        <dbReference type="EMBL" id="ETS73000.1"/>
    </source>
</evidence>